<dbReference type="Proteomes" id="UP001208689">
    <property type="component" value="Chromosome"/>
</dbReference>
<reference evidence="3" key="1">
    <citation type="submission" date="2022-09" db="EMBL/GenBank/DDBJ databases">
        <title>Actin cytoskeleton and complex cell architecture in an #Asgard archaeon.</title>
        <authorList>
            <person name="Ponce Toledo R.I."/>
            <person name="Schleper C."/>
            <person name="Rodrigues Oliveira T."/>
            <person name="Wollweber F."/>
            <person name="Xu J."/>
            <person name="Rittmann S."/>
            <person name="Klingl A."/>
            <person name="Pilhofer M."/>
        </authorList>
    </citation>
    <scope>NUCLEOTIDE SEQUENCE</scope>
    <source>
        <strain evidence="3">B-35</strain>
    </source>
</reference>
<sequence length="90" mass="10236">MTSKTYSNTKKSRSKIPKSPGVYNLKSKSGKTAYTGMTNNLNRRIKEHHQDPSKHFSKVSVKTTKTRAQANSIENRRLKNNKPSGNKMKK</sequence>
<keyword evidence="4" id="KW-1185">Reference proteome</keyword>
<protein>
    <recommendedName>
        <fullName evidence="2">GIY-YIG domain-containing protein</fullName>
    </recommendedName>
</protein>
<evidence type="ECO:0000313" key="3">
    <source>
        <dbReference type="EMBL" id="UYP46500.1"/>
    </source>
</evidence>
<dbReference type="PROSITE" id="PS50164">
    <property type="entry name" value="GIY_YIG"/>
    <property type="match status" value="1"/>
</dbReference>
<feature type="compositionally biased region" description="Polar residues" evidence="1">
    <location>
        <begin position="60"/>
        <end position="73"/>
    </location>
</feature>
<organism evidence="3 4">
    <name type="scientific">Candidatus Lokiarchaeum ossiferum</name>
    <dbReference type="NCBI Taxonomy" id="2951803"/>
    <lineage>
        <taxon>Archaea</taxon>
        <taxon>Promethearchaeati</taxon>
        <taxon>Promethearchaeota</taxon>
        <taxon>Promethearchaeia</taxon>
        <taxon>Promethearchaeales</taxon>
        <taxon>Promethearchaeaceae</taxon>
        <taxon>Candidatus Lokiarchaeum</taxon>
    </lineage>
</organism>
<evidence type="ECO:0000259" key="2">
    <source>
        <dbReference type="PROSITE" id="PS50164"/>
    </source>
</evidence>
<evidence type="ECO:0000256" key="1">
    <source>
        <dbReference type="SAM" id="MobiDB-lite"/>
    </source>
</evidence>
<evidence type="ECO:0000313" key="4">
    <source>
        <dbReference type="Proteomes" id="UP001208689"/>
    </source>
</evidence>
<accession>A0ABY6HSK9</accession>
<proteinExistence type="predicted"/>
<dbReference type="InterPro" id="IPR035901">
    <property type="entry name" value="GIY-YIG_endonuc_sf"/>
</dbReference>
<gene>
    <name evidence="3" type="ORF">NEF87_002785</name>
</gene>
<feature type="region of interest" description="Disordered" evidence="1">
    <location>
        <begin position="1"/>
        <end position="33"/>
    </location>
</feature>
<dbReference type="Pfam" id="PF01541">
    <property type="entry name" value="GIY-YIG"/>
    <property type="match status" value="1"/>
</dbReference>
<dbReference type="Gene3D" id="3.40.1440.10">
    <property type="entry name" value="GIY-YIG endonuclease"/>
    <property type="match status" value="1"/>
</dbReference>
<dbReference type="EMBL" id="CP104013">
    <property type="protein sequence ID" value="UYP46500.1"/>
    <property type="molecule type" value="Genomic_DNA"/>
</dbReference>
<dbReference type="SUPFAM" id="SSF82771">
    <property type="entry name" value="GIY-YIG endonuclease"/>
    <property type="match status" value="1"/>
</dbReference>
<feature type="domain" description="GIY-YIG" evidence="2">
    <location>
        <begin position="18"/>
        <end position="90"/>
    </location>
</feature>
<name>A0ABY6HSK9_9ARCH</name>
<feature type="region of interest" description="Disordered" evidence="1">
    <location>
        <begin position="48"/>
        <end position="90"/>
    </location>
</feature>
<dbReference type="InterPro" id="IPR000305">
    <property type="entry name" value="GIY-YIG_endonuc"/>
</dbReference>